<dbReference type="PANTHER" id="PTHR10039:SF15">
    <property type="entry name" value="NACHT DOMAIN-CONTAINING PROTEIN"/>
    <property type="match status" value="1"/>
</dbReference>
<dbReference type="InterPro" id="IPR011990">
    <property type="entry name" value="TPR-like_helical_dom_sf"/>
</dbReference>
<evidence type="ECO:0000259" key="4">
    <source>
        <dbReference type="Pfam" id="PF24883"/>
    </source>
</evidence>
<protein>
    <recommendedName>
        <fullName evidence="7">Fungal STAND N-terminal Goodbye domain-containing protein</fullName>
    </recommendedName>
</protein>
<keyword evidence="1" id="KW-0677">Repeat</keyword>
<dbReference type="PROSITE" id="PS50005">
    <property type="entry name" value="TPR"/>
    <property type="match status" value="1"/>
</dbReference>
<dbReference type="Pfam" id="PF17109">
    <property type="entry name" value="Goodbye"/>
    <property type="match status" value="1"/>
</dbReference>
<dbReference type="EMBL" id="CP069029">
    <property type="protein sequence ID" value="QRC97665.1"/>
    <property type="molecule type" value="Genomic_DNA"/>
</dbReference>
<dbReference type="Pfam" id="PF24883">
    <property type="entry name" value="NPHP3_N"/>
    <property type="match status" value="1"/>
</dbReference>
<organism evidence="5 6">
    <name type="scientific">Phaeosphaeria nodorum (strain SN15 / ATCC MYA-4574 / FGSC 10173)</name>
    <name type="common">Glume blotch fungus</name>
    <name type="synonym">Parastagonospora nodorum</name>
    <dbReference type="NCBI Taxonomy" id="321614"/>
    <lineage>
        <taxon>Eukaryota</taxon>
        <taxon>Fungi</taxon>
        <taxon>Dikarya</taxon>
        <taxon>Ascomycota</taxon>
        <taxon>Pezizomycotina</taxon>
        <taxon>Dothideomycetes</taxon>
        <taxon>Pleosporomycetidae</taxon>
        <taxon>Pleosporales</taxon>
        <taxon>Pleosporineae</taxon>
        <taxon>Phaeosphaeriaceae</taxon>
        <taxon>Parastagonospora</taxon>
    </lineage>
</organism>
<dbReference type="AlphaFoldDB" id="A0A7U2HZH7"/>
<dbReference type="InterPro" id="IPR056884">
    <property type="entry name" value="NPHP3-like_N"/>
</dbReference>
<sequence>MSEQQSKFDVMFAEGRKRYEQKTGQQLDVALFAQWTKVTDLRAYIDQENKKFANFREQDKKIYEQLTKTFTPVEKLGTIFAAGTSAGCPPAGACLGAATLLIKSAQNVSSHYGRIFDLFETLSLSYHHHMQAKHTSPELEENFANILATLLEMIGYSTKAITRRRWKENFARLLQGDDQKIIELRRRLERLVRHGTSLVVEQIHTNVGTVVNHTAETAIRVDDIQKHTSKIGADIGNMNSLTHSIMDLIQKQHQTKCDNDVYDILLPSQTNTDKMERILRDRVAGTGCWLLSEPAFQSWLRRDRSLLCVCGSPGCGKTFLTSAFISPIQSNIANGLDGFRNSVVGFYFLSKNDAYTRIGGFHQALKDIAWQITRLNPSYADHVTSNCRSTTDIDTLPSAWRKLFVSYFGGQSKTPLYLVIDGLDEVEEDGEYGRSEFLKLLSDLQENSGLHISLLLLGRPHLTYSIKVAAYNLTSTMAMIQVEAHKTKEDLSKFVEEGISRRLQIDGASKELKSYIQSSIEDKAKGMFLWANLMLEILKWQTTENDIRDSLDTAPTGIDDMITEMLKVYSSMLKGREAEEFNTILAWLSCASRPLTLAEIDAALRRLSPSASPVLSLENKIRNTYATLIMLVRDDGQSTASIHAQVADMSLNSIPETTAVAFSHASIMEYFKRGAGKFAKRRTSTPLGVAKKEAEFEMLQTCLEIFVEPGSGTWSQSSQVLTPYVKDSWIDHIRGVLDAVDTADSTEKRSILTSLGGEKTANLIFEFLNDETIVSKWSHSVPWSIFTDVNAVSIVKCVGMVIKDDRANFPHQVLQWYSSVIEHPQRIFHIVAKIHAMESLHGDWFPLESLSVVAQIRALVEGDDTLETLSGDGKLSLDTISKAIHYIPVEPDARWHRNVAICYRRSGHTKQAIEHYEHALSLNHELVEARDGLALTYQVRGYYTKAIDLELINTTILRNRMGMKTQASHNAANTREQLSFSYEIIANSYRLAKDETAALKYWREAVEAGAISDEKIREYLAALAKSTHSSRWEEVIKLLRLLDSSIDSGGQNRLTKYIHRKMWPNEVPPNFFYMAATAAKETDCLSWLITAYGSAIRDASTKSHMGILFLKLGLAKLLATYQHDYQAAEPLIEEIGGVASIPHEPRIPGLEDCKREVARDYCQIAIRKMLKAQECETDTGAYVRKVSDMIDSGITPEDLTERIRF</sequence>
<keyword evidence="2" id="KW-0802">TPR repeat</keyword>
<feature type="domain" description="Nephrocystin 3-like N-terminal" evidence="4">
    <location>
        <begin position="285"/>
        <end position="459"/>
    </location>
</feature>
<accession>A0A7U2HZH7</accession>
<reference evidence="6" key="1">
    <citation type="journal article" date="2021" name="BMC Genomics">
        <title>Chromosome-level genome assembly and manually-curated proteome of model necrotroph Parastagonospora nodorum Sn15 reveals a genome-wide trove of candidate effector homologs, and redundancy of virulence-related functions within an accessory chromosome.</title>
        <authorList>
            <person name="Bertazzoni S."/>
            <person name="Jones D.A.B."/>
            <person name="Phan H.T."/>
            <person name="Tan K.-C."/>
            <person name="Hane J.K."/>
        </authorList>
    </citation>
    <scope>NUCLEOTIDE SEQUENCE [LARGE SCALE GENOMIC DNA]</scope>
    <source>
        <strain evidence="6">SN15 / ATCC MYA-4574 / FGSC 10173)</strain>
    </source>
</reference>
<dbReference type="VEuPathDB" id="FungiDB:JI435_306050"/>
<dbReference type="InterPro" id="IPR027417">
    <property type="entry name" value="P-loop_NTPase"/>
</dbReference>
<name>A0A7U2HZH7_PHANO</name>
<dbReference type="SUPFAM" id="SSF48452">
    <property type="entry name" value="TPR-like"/>
    <property type="match status" value="1"/>
</dbReference>
<dbReference type="Proteomes" id="UP000663193">
    <property type="component" value="Chromosome 7"/>
</dbReference>
<feature type="repeat" description="TPR" evidence="2">
    <location>
        <begin position="893"/>
        <end position="926"/>
    </location>
</feature>
<dbReference type="InterPro" id="IPR019734">
    <property type="entry name" value="TPR_rpt"/>
</dbReference>
<evidence type="ECO:0000256" key="2">
    <source>
        <dbReference type="PROSITE-ProRule" id="PRU00339"/>
    </source>
</evidence>
<dbReference type="InterPro" id="IPR031350">
    <property type="entry name" value="Goodbye_dom"/>
</dbReference>
<dbReference type="SMART" id="SM00028">
    <property type="entry name" value="TPR"/>
    <property type="match status" value="2"/>
</dbReference>
<dbReference type="PANTHER" id="PTHR10039">
    <property type="entry name" value="AMELOGENIN"/>
    <property type="match status" value="1"/>
</dbReference>
<keyword evidence="6" id="KW-1185">Reference proteome</keyword>
<proteinExistence type="predicted"/>
<evidence type="ECO:0000256" key="1">
    <source>
        <dbReference type="ARBA" id="ARBA00022737"/>
    </source>
</evidence>
<dbReference type="SUPFAM" id="SSF52540">
    <property type="entry name" value="P-loop containing nucleoside triphosphate hydrolases"/>
    <property type="match status" value="1"/>
</dbReference>
<dbReference type="Gene3D" id="3.40.50.300">
    <property type="entry name" value="P-loop containing nucleotide triphosphate hydrolases"/>
    <property type="match status" value="1"/>
</dbReference>
<evidence type="ECO:0000259" key="3">
    <source>
        <dbReference type="Pfam" id="PF17109"/>
    </source>
</evidence>
<dbReference type="Gene3D" id="1.25.40.10">
    <property type="entry name" value="Tetratricopeptide repeat domain"/>
    <property type="match status" value="1"/>
</dbReference>
<gene>
    <name evidence="5" type="ORF">JI435_306050</name>
</gene>
<evidence type="ECO:0000313" key="6">
    <source>
        <dbReference type="Proteomes" id="UP000663193"/>
    </source>
</evidence>
<evidence type="ECO:0000313" key="5">
    <source>
        <dbReference type="EMBL" id="QRC97665.1"/>
    </source>
</evidence>
<dbReference type="OrthoDB" id="448455at2759"/>
<evidence type="ECO:0008006" key="7">
    <source>
        <dbReference type="Google" id="ProtNLM"/>
    </source>
</evidence>
<feature type="domain" description="Fungal STAND N-terminal Goodbye" evidence="3">
    <location>
        <begin position="14"/>
        <end position="123"/>
    </location>
</feature>